<keyword evidence="2" id="KW-1185">Reference proteome</keyword>
<proteinExistence type="predicted"/>
<comment type="caution">
    <text evidence="1">The sequence shown here is derived from an EMBL/GenBank/DDBJ whole genome shotgun (WGS) entry which is preliminary data.</text>
</comment>
<gene>
    <name evidence="1" type="ORF">L2E82_30117</name>
</gene>
<reference evidence="1 2" key="2">
    <citation type="journal article" date="2022" name="Mol. Ecol. Resour.">
        <title>The genomes of chicory, endive, great burdock and yacon provide insights into Asteraceae paleo-polyploidization history and plant inulin production.</title>
        <authorList>
            <person name="Fan W."/>
            <person name="Wang S."/>
            <person name="Wang H."/>
            <person name="Wang A."/>
            <person name="Jiang F."/>
            <person name="Liu H."/>
            <person name="Zhao H."/>
            <person name="Xu D."/>
            <person name="Zhang Y."/>
        </authorList>
    </citation>
    <scope>NUCLEOTIDE SEQUENCE [LARGE SCALE GENOMIC DNA]</scope>
    <source>
        <strain evidence="2">cv. Punajuju</strain>
        <tissue evidence="1">Leaves</tissue>
    </source>
</reference>
<evidence type="ECO:0000313" key="2">
    <source>
        <dbReference type="Proteomes" id="UP001055811"/>
    </source>
</evidence>
<dbReference type="Proteomes" id="UP001055811">
    <property type="component" value="Linkage Group LG05"/>
</dbReference>
<protein>
    <submittedName>
        <fullName evidence="1">Uncharacterized protein</fullName>
    </submittedName>
</protein>
<evidence type="ECO:0000313" key="1">
    <source>
        <dbReference type="EMBL" id="KAI3739706.1"/>
    </source>
</evidence>
<name>A0ACB9CZU5_CICIN</name>
<organism evidence="1 2">
    <name type="scientific">Cichorium intybus</name>
    <name type="common">Chicory</name>
    <dbReference type="NCBI Taxonomy" id="13427"/>
    <lineage>
        <taxon>Eukaryota</taxon>
        <taxon>Viridiplantae</taxon>
        <taxon>Streptophyta</taxon>
        <taxon>Embryophyta</taxon>
        <taxon>Tracheophyta</taxon>
        <taxon>Spermatophyta</taxon>
        <taxon>Magnoliopsida</taxon>
        <taxon>eudicotyledons</taxon>
        <taxon>Gunneridae</taxon>
        <taxon>Pentapetalae</taxon>
        <taxon>asterids</taxon>
        <taxon>campanulids</taxon>
        <taxon>Asterales</taxon>
        <taxon>Asteraceae</taxon>
        <taxon>Cichorioideae</taxon>
        <taxon>Cichorieae</taxon>
        <taxon>Cichoriinae</taxon>
        <taxon>Cichorium</taxon>
    </lineage>
</organism>
<accession>A0ACB9CZU5</accession>
<sequence>MVYKLNKALYGLRQAPRAWNVQLDKSLKDLGFQRCPQEYAVYKLQTPNMVLIVGVYVDDLIVTGTSEDQVVEFKKKMKMVFDMSDLGTLSYYLGIEVQQAKGDILISQVGYAKKVLQAAGTGDCNPIKYPMEQRLGITKDEEGIPVDATNYRRIIGSLRYLTHRRPDISYSVGVVSRFMESPKESHLKAVKHILRYIKGTVDYGLVYKKGGDRKLVGFSDSSYGTDLDDRKGTTGTVFYFSGKIISWSSQKQQTVALSSCEAEFMATTEAACQALWLRSLLKDLTGWKEEIVKLYVDNRSAIALMQNPVFHGRSKHIDTRFNFIRGCVERNEIYVEHISGDEQRADPLTKALPRVKFLEMRNLLGVEKLGDTTQN</sequence>
<reference evidence="2" key="1">
    <citation type="journal article" date="2022" name="Mol. Ecol. Resour.">
        <title>The genomes of chicory, endive, great burdock and yacon provide insights into Asteraceae palaeo-polyploidization history and plant inulin production.</title>
        <authorList>
            <person name="Fan W."/>
            <person name="Wang S."/>
            <person name="Wang H."/>
            <person name="Wang A."/>
            <person name="Jiang F."/>
            <person name="Liu H."/>
            <person name="Zhao H."/>
            <person name="Xu D."/>
            <person name="Zhang Y."/>
        </authorList>
    </citation>
    <scope>NUCLEOTIDE SEQUENCE [LARGE SCALE GENOMIC DNA]</scope>
    <source>
        <strain evidence="2">cv. Punajuju</strain>
    </source>
</reference>
<dbReference type="EMBL" id="CM042013">
    <property type="protein sequence ID" value="KAI3739706.1"/>
    <property type="molecule type" value="Genomic_DNA"/>
</dbReference>